<feature type="region of interest" description="Disordered" evidence="4">
    <location>
        <begin position="116"/>
        <end position="155"/>
    </location>
</feature>
<name>A0AAD5UA61_9FUNG</name>
<evidence type="ECO:0000256" key="2">
    <source>
        <dbReference type="ARBA" id="ARBA00023163"/>
    </source>
</evidence>
<dbReference type="PANTHER" id="PTHR10270">
    <property type="entry name" value="SOX TRANSCRIPTION FACTOR"/>
    <property type="match status" value="1"/>
</dbReference>
<sequence>MKYNNELSKKLLNTAQSLNAKKPLNAFFLYRSEMKDTIMQEHHTHKANEIIRIAAEKWRTETKEVKEHYKLKSKQLYAEHAKKYPDFVWPSKTSRQQKLALRTTLLKVVNELGSPTLSESSNTTLSMELSPKASLPSPKELLTASPHSPKPVSPSLSNVTIEGIDQQFVQPFDVSSFFAPMDYQYTLPDPFPLYYNNLTTGPNPFDFLFD</sequence>
<keyword evidence="1 3" id="KW-0238">DNA-binding</keyword>
<dbReference type="Pfam" id="PF00505">
    <property type="entry name" value="HMG_box"/>
    <property type="match status" value="1"/>
</dbReference>
<evidence type="ECO:0000259" key="5">
    <source>
        <dbReference type="PROSITE" id="PS50118"/>
    </source>
</evidence>
<dbReference type="SMART" id="SM00398">
    <property type="entry name" value="HMG"/>
    <property type="match status" value="1"/>
</dbReference>
<dbReference type="Gene3D" id="1.10.30.10">
    <property type="entry name" value="High mobility group box domain"/>
    <property type="match status" value="1"/>
</dbReference>
<reference evidence="6" key="1">
    <citation type="submission" date="2020-05" db="EMBL/GenBank/DDBJ databases">
        <title>Phylogenomic resolution of chytrid fungi.</title>
        <authorList>
            <person name="Stajich J.E."/>
            <person name="Amses K."/>
            <person name="Simmons R."/>
            <person name="Seto K."/>
            <person name="Myers J."/>
            <person name="Bonds A."/>
            <person name="Quandt C.A."/>
            <person name="Barry K."/>
            <person name="Liu P."/>
            <person name="Grigoriev I."/>
            <person name="Longcore J.E."/>
            <person name="James T.Y."/>
        </authorList>
    </citation>
    <scope>NUCLEOTIDE SEQUENCE</scope>
    <source>
        <strain evidence="6">PLAUS21</strain>
    </source>
</reference>
<evidence type="ECO:0000313" key="6">
    <source>
        <dbReference type="EMBL" id="KAJ3251276.1"/>
    </source>
</evidence>
<dbReference type="GO" id="GO:0000978">
    <property type="term" value="F:RNA polymerase II cis-regulatory region sequence-specific DNA binding"/>
    <property type="evidence" value="ECO:0007669"/>
    <property type="project" value="TreeGrafter"/>
</dbReference>
<dbReference type="InterPro" id="IPR036910">
    <property type="entry name" value="HMG_box_dom_sf"/>
</dbReference>
<keyword evidence="7" id="KW-1185">Reference proteome</keyword>
<comment type="caution">
    <text evidence="6">The sequence shown here is derived from an EMBL/GenBank/DDBJ whole genome shotgun (WGS) entry which is preliminary data.</text>
</comment>
<evidence type="ECO:0000256" key="1">
    <source>
        <dbReference type="ARBA" id="ARBA00023125"/>
    </source>
</evidence>
<dbReference type="GO" id="GO:0030154">
    <property type="term" value="P:cell differentiation"/>
    <property type="evidence" value="ECO:0007669"/>
    <property type="project" value="TreeGrafter"/>
</dbReference>
<dbReference type="InterPro" id="IPR050140">
    <property type="entry name" value="SRY-related_HMG-box_TF-like"/>
</dbReference>
<dbReference type="GO" id="GO:0005634">
    <property type="term" value="C:nucleus"/>
    <property type="evidence" value="ECO:0007669"/>
    <property type="project" value="UniProtKB-UniRule"/>
</dbReference>
<evidence type="ECO:0000313" key="7">
    <source>
        <dbReference type="Proteomes" id="UP001210925"/>
    </source>
</evidence>
<dbReference type="PANTHER" id="PTHR10270:SF161">
    <property type="entry name" value="SEX-DETERMINING REGION Y PROTEIN"/>
    <property type="match status" value="1"/>
</dbReference>
<dbReference type="SUPFAM" id="SSF47095">
    <property type="entry name" value="HMG-box"/>
    <property type="match status" value="1"/>
</dbReference>
<proteinExistence type="predicted"/>
<feature type="compositionally biased region" description="Polar residues" evidence="4">
    <location>
        <begin position="116"/>
        <end position="127"/>
    </location>
</feature>
<dbReference type="CDD" id="cd01389">
    <property type="entry name" value="HMG-box_ROX1-like"/>
    <property type="match status" value="1"/>
</dbReference>
<dbReference type="Proteomes" id="UP001210925">
    <property type="component" value="Unassembled WGS sequence"/>
</dbReference>
<dbReference type="GO" id="GO:0001228">
    <property type="term" value="F:DNA-binding transcription activator activity, RNA polymerase II-specific"/>
    <property type="evidence" value="ECO:0007669"/>
    <property type="project" value="TreeGrafter"/>
</dbReference>
<dbReference type="InterPro" id="IPR009071">
    <property type="entry name" value="HMG_box_dom"/>
</dbReference>
<protein>
    <recommendedName>
        <fullName evidence="5">HMG box domain-containing protein</fullName>
    </recommendedName>
</protein>
<keyword evidence="2" id="KW-0804">Transcription</keyword>
<evidence type="ECO:0000256" key="4">
    <source>
        <dbReference type="SAM" id="MobiDB-lite"/>
    </source>
</evidence>
<feature type="DNA-binding region" description="HMG box" evidence="3">
    <location>
        <begin position="20"/>
        <end position="88"/>
    </location>
</feature>
<accession>A0AAD5UA61</accession>
<organism evidence="6 7">
    <name type="scientific">Boothiomyces macroporosus</name>
    <dbReference type="NCBI Taxonomy" id="261099"/>
    <lineage>
        <taxon>Eukaryota</taxon>
        <taxon>Fungi</taxon>
        <taxon>Fungi incertae sedis</taxon>
        <taxon>Chytridiomycota</taxon>
        <taxon>Chytridiomycota incertae sedis</taxon>
        <taxon>Chytridiomycetes</taxon>
        <taxon>Rhizophydiales</taxon>
        <taxon>Terramycetaceae</taxon>
        <taxon>Boothiomyces</taxon>
    </lineage>
</organism>
<feature type="domain" description="HMG box" evidence="5">
    <location>
        <begin position="20"/>
        <end position="88"/>
    </location>
</feature>
<evidence type="ECO:0000256" key="3">
    <source>
        <dbReference type="PROSITE-ProRule" id="PRU00267"/>
    </source>
</evidence>
<keyword evidence="3" id="KW-0539">Nucleus</keyword>
<gene>
    <name evidence="6" type="ORF">HK103_002546</name>
</gene>
<dbReference type="AlphaFoldDB" id="A0AAD5UA61"/>
<dbReference type="EMBL" id="JADGKB010000190">
    <property type="protein sequence ID" value="KAJ3251276.1"/>
    <property type="molecule type" value="Genomic_DNA"/>
</dbReference>
<dbReference type="PROSITE" id="PS50118">
    <property type="entry name" value="HMG_BOX_2"/>
    <property type="match status" value="1"/>
</dbReference>